<feature type="transmembrane region" description="Helical" evidence="3">
    <location>
        <begin position="42"/>
        <end position="65"/>
    </location>
</feature>
<dbReference type="InterPro" id="IPR036457">
    <property type="entry name" value="PPM-type-like_dom_sf"/>
</dbReference>
<sequence length="390" mass="40149">MRRRRSGAGGLGGLGGLGRVEGPGGLEGLGGVEDVRPLIAGTLVLVTVVILDATPGLILVGYFGLGPLIIAAASPPRVTAAVGALAVIAALLSGFWDHWFGTGPHLAATTLVALQSVIAVCICVCRERQRSQLHQVKAVAEVAQRALLPAVPSRLNGAGFAARYLSAAQEASVGGDLYEVVSTSQSIRMIIGDVRGKGLPAVRLASIVLGAFREAAVTWLDPEQVAAACARAVGREAEPEDFVTALIVDIHPDGRLGLCSAGHHPPRLVSADECTTLELKSPSPPLGLAERFSVTMASWAVGDRMLLFTDGLTEARDGRGRFFPLDDHLDLLRGGSQDDALDRLAGALRAHVDGRLQDDLAVLLAEREAGPSGGMGAGTGAGTGVGVLSS</sequence>
<feature type="transmembrane region" description="Helical" evidence="3">
    <location>
        <begin position="102"/>
        <end position="125"/>
    </location>
</feature>
<dbReference type="InterPro" id="IPR001932">
    <property type="entry name" value="PPM-type_phosphatase-like_dom"/>
</dbReference>
<evidence type="ECO:0000256" key="3">
    <source>
        <dbReference type="SAM" id="Phobius"/>
    </source>
</evidence>
<evidence type="ECO:0000256" key="2">
    <source>
        <dbReference type="SAM" id="MobiDB-lite"/>
    </source>
</evidence>
<dbReference type="InterPro" id="IPR052016">
    <property type="entry name" value="Bact_Sigma-Reg"/>
</dbReference>
<evidence type="ECO:0000313" key="5">
    <source>
        <dbReference type="EMBL" id="ABD09566.1"/>
    </source>
</evidence>
<feature type="domain" description="PPM-type phosphatase" evidence="4">
    <location>
        <begin position="155"/>
        <end position="367"/>
    </location>
</feature>
<evidence type="ECO:0000259" key="4">
    <source>
        <dbReference type="SMART" id="SM00331"/>
    </source>
</evidence>
<organism evidence="5 6">
    <name type="scientific">Frankia casuarinae (strain DSM 45818 / CECT 9043 / HFP020203 / CcI3)</name>
    <dbReference type="NCBI Taxonomy" id="106370"/>
    <lineage>
        <taxon>Bacteria</taxon>
        <taxon>Bacillati</taxon>
        <taxon>Actinomycetota</taxon>
        <taxon>Actinomycetes</taxon>
        <taxon>Frankiales</taxon>
        <taxon>Frankiaceae</taxon>
        <taxon>Frankia</taxon>
    </lineage>
</organism>
<evidence type="ECO:0000256" key="1">
    <source>
        <dbReference type="ARBA" id="ARBA00022801"/>
    </source>
</evidence>
<dbReference type="RefSeq" id="WP_011434646.1">
    <property type="nucleotide sequence ID" value="NC_007777.1"/>
</dbReference>
<dbReference type="SUPFAM" id="SSF81606">
    <property type="entry name" value="PP2C-like"/>
    <property type="match status" value="1"/>
</dbReference>
<feature type="region of interest" description="Disordered" evidence="2">
    <location>
        <begin position="369"/>
        <end position="390"/>
    </location>
</feature>
<keyword evidence="3" id="KW-0472">Membrane</keyword>
<gene>
    <name evidence="5" type="ordered locus">Francci3_0174</name>
</gene>
<dbReference type="KEGG" id="fra:Francci3_0174"/>
<accession>Q2JGM6</accession>
<dbReference type="AlphaFoldDB" id="Q2JGM6"/>
<dbReference type="SMART" id="SM00331">
    <property type="entry name" value="PP2C_SIG"/>
    <property type="match status" value="1"/>
</dbReference>
<keyword evidence="6" id="KW-1185">Reference proteome</keyword>
<dbReference type="PANTHER" id="PTHR43156:SF2">
    <property type="entry name" value="STAGE II SPORULATION PROTEIN E"/>
    <property type="match status" value="1"/>
</dbReference>
<dbReference type="GO" id="GO:0016791">
    <property type="term" value="F:phosphatase activity"/>
    <property type="evidence" value="ECO:0007669"/>
    <property type="project" value="TreeGrafter"/>
</dbReference>
<dbReference type="Proteomes" id="UP000001937">
    <property type="component" value="Chromosome"/>
</dbReference>
<keyword evidence="3" id="KW-1133">Transmembrane helix</keyword>
<dbReference type="PANTHER" id="PTHR43156">
    <property type="entry name" value="STAGE II SPORULATION PROTEIN E-RELATED"/>
    <property type="match status" value="1"/>
</dbReference>
<accession>A0A1X1PRY1</accession>
<evidence type="ECO:0000313" key="6">
    <source>
        <dbReference type="Proteomes" id="UP000001937"/>
    </source>
</evidence>
<dbReference type="EMBL" id="CP000249">
    <property type="protein sequence ID" value="ABD09566.1"/>
    <property type="molecule type" value="Genomic_DNA"/>
</dbReference>
<feature type="transmembrane region" description="Helical" evidence="3">
    <location>
        <begin position="77"/>
        <end position="96"/>
    </location>
</feature>
<dbReference type="Gene3D" id="3.60.40.10">
    <property type="entry name" value="PPM-type phosphatase domain"/>
    <property type="match status" value="1"/>
</dbReference>
<dbReference type="OrthoDB" id="4935951at2"/>
<feature type="compositionally biased region" description="Gly residues" evidence="2">
    <location>
        <begin position="371"/>
        <end position="390"/>
    </location>
</feature>
<dbReference type="STRING" id="106370.Francci3_0174"/>
<proteinExistence type="predicted"/>
<dbReference type="Pfam" id="PF07228">
    <property type="entry name" value="SpoIIE"/>
    <property type="match status" value="1"/>
</dbReference>
<name>Q2JGM6_FRACC</name>
<reference evidence="5 6" key="1">
    <citation type="journal article" date="2007" name="Genome Res.">
        <title>Genome characteristics of facultatively symbiotic Frankia sp. strains reflect host range and host plant biogeography.</title>
        <authorList>
            <person name="Normand P."/>
            <person name="Lapierre P."/>
            <person name="Tisa L.S."/>
            <person name="Gogarten J.P."/>
            <person name="Alloisio N."/>
            <person name="Bagnarol E."/>
            <person name="Bassi C.A."/>
            <person name="Berry A.M."/>
            <person name="Bickhart D.M."/>
            <person name="Choisne N."/>
            <person name="Couloux A."/>
            <person name="Cournoyer B."/>
            <person name="Cruveiller S."/>
            <person name="Daubin V."/>
            <person name="Demange N."/>
            <person name="Francino M.P."/>
            <person name="Goltsman E."/>
            <person name="Huang Y."/>
            <person name="Kopp O.R."/>
            <person name="Labarre L."/>
            <person name="Lapidus A."/>
            <person name="Lavire C."/>
            <person name="Marechal J."/>
            <person name="Martinez M."/>
            <person name="Mastronunzio J.E."/>
            <person name="Mullin B.C."/>
            <person name="Niemann J."/>
            <person name="Pujic P."/>
            <person name="Rawnsley T."/>
            <person name="Rouy Z."/>
            <person name="Schenowitz C."/>
            <person name="Sellstedt A."/>
            <person name="Tavares F."/>
            <person name="Tomkins J.P."/>
            <person name="Vallenet D."/>
            <person name="Valverde C."/>
            <person name="Wall L.G."/>
            <person name="Wang Y."/>
            <person name="Medigue C."/>
            <person name="Benson D.R."/>
        </authorList>
    </citation>
    <scope>NUCLEOTIDE SEQUENCE [LARGE SCALE GENOMIC DNA]</scope>
    <source>
        <strain evidence="6">DSM 45818 / CECT 9043 / CcI3</strain>
    </source>
</reference>
<dbReference type="eggNOG" id="COG2208">
    <property type="taxonomic scope" value="Bacteria"/>
</dbReference>
<keyword evidence="1" id="KW-0378">Hydrolase</keyword>
<protein>
    <submittedName>
        <fullName evidence="5">Serine phosphatase</fullName>
    </submittedName>
</protein>
<dbReference type="HOGENOM" id="CLU_045535_1_1_11"/>
<keyword evidence="3" id="KW-0812">Transmembrane</keyword>